<dbReference type="InterPro" id="IPR005502">
    <property type="entry name" value="Ribosyl_crysJ1"/>
</dbReference>
<feature type="binding site" evidence="1">
    <location>
        <position position="12"/>
    </location>
    <ligand>
        <name>Mg(2+)</name>
        <dbReference type="ChEBI" id="CHEBI:18420"/>
        <label>1</label>
    </ligand>
</feature>
<protein>
    <submittedName>
        <fullName evidence="2">ADP-ribosylglycohydrolase family protein</fullName>
    </submittedName>
</protein>
<accession>A0A4U0S6Z4</accession>
<dbReference type="SUPFAM" id="SSF101478">
    <property type="entry name" value="ADP-ribosylglycohydrolase"/>
    <property type="match status" value="1"/>
</dbReference>
<dbReference type="AlphaFoldDB" id="A0A4U0S6Z4"/>
<dbReference type="Pfam" id="PF03747">
    <property type="entry name" value="ADP_ribosyl_GH"/>
    <property type="match status" value="1"/>
</dbReference>
<keyword evidence="3" id="KW-1185">Reference proteome</keyword>
<evidence type="ECO:0000256" key="1">
    <source>
        <dbReference type="PIRSR" id="PIRSR605502-1"/>
    </source>
</evidence>
<sequence length="75" mass="8200">MKSANHSGNSASTGAVCGNLLGAYFGDVGLPTDWLAVVEGRGVISELADDFDTRFHSDEDTRRLWDGPSRERYDH</sequence>
<dbReference type="Proteomes" id="UP000305778">
    <property type="component" value="Unassembled WGS sequence"/>
</dbReference>
<reference evidence="2 3" key="1">
    <citation type="submission" date="2019-04" db="EMBL/GenBank/DDBJ databases">
        <title>Streptomyces oryziradicis sp. nov., a novel actinomycete isolated from rhizosphere soil of rice (Oryza sativa L.).</title>
        <authorList>
            <person name="Li C."/>
        </authorList>
    </citation>
    <scope>NUCLEOTIDE SEQUENCE [LARGE SCALE GENOMIC DNA]</scope>
    <source>
        <strain evidence="2 3">NEAU-C40</strain>
    </source>
</reference>
<dbReference type="EMBL" id="SUMC01000045">
    <property type="protein sequence ID" value="TKA04896.1"/>
    <property type="molecule type" value="Genomic_DNA"/>
</dbReference>
<comment type="cofactor">
    <cofactor evidence="1">
        <name>Mg(2+)</name>
        <dbReference type="ChEBI" id="CHEBI:18420"/>
    </cofactor>
    <text evidence="1">Binds 2 magnesium ions per subunit.</text>
</comment>
<keyword evidence="1" id="KW-0479">Metal-binding</keyword>
<gene>
    <name evidence="2" type="ORF">FCI23_33995</name>
</gene>
<dbReference type="InterPro" id="IPR036705">
    <property type="entry name" value="Ribosyl_crysJ1_sf"/>
</dbReference>
<dbReference type="OrthoDB" id="4871367at2"/>
<evidence type="ECO:0000313" key="3">
    <source>
        <dbReference type="Proteomes" id="UP000305778"/>
    </source>
</evidence>
<comment type="caution">
    <text evidence="2">The sequence shown here is derived from an EMBL/GenBank/DDBJ whole genome shotgun (WGS) entry which is preliminary data.</text>
</comment>
<proteinExistence type="predicted"/>
<name>A0A4U0S6Z4_9ACTN</name>
<keyword evidence="2" id="KW-0378">Hydrolase</keyword>
<evidence type="ECO:0000313" key="2">
    <source>
        <dbReference type="EMBL" id="TKA04896.1"/>
    </source>
</evidence>
<keyword evidence="1" id="KW-0460">Magnesium</keyword>
<dbReference type="GO" id="GO:0016787">
    <property type="term" value="F:hydrolase activity"/>
    <property type="evidence" value="ECO:0007669"/>
    <property type="project" value="UniProtKB-KW"/>
</dbReference>
<dbReference type="Gene3D" id="1.10.4080.10">
    <property type="entry name" value="ADP-ribosylation/Crystallin J1"/>
    <property type="match status" value="1"/>
</dbReference>
<organism evidence="2 3">
    <name type="scientific">Actinacidiphila oryziradicis</name>
    <dbReference type="NCBI Taxonomy" id="2571141"/>
    <lineage>
        <taxon>Bacteria</taxon>
        <taxon>Bacillati</taxon>
        <taxon>Actinomycetota</taxon>
        <taxon>Actinomycetes</taxon>
        <taxon>Kitasatosporales</taxon>
        <taxon>Streptomycetaceae</taxon>
        <taxon>Actinacidiphila</taxon>
    </lineage>
</organism>